<protein>
    <submittedName>
        <fullName evidence="1">Uncharacterized protein</fullName>
    </submittedName>
</protein>
<feature type="non-terminal residue" evidence="1">
    <location>
        <position position="1"/>
    </location>
</feature>
<reference evidence="1 2" key="1">
    <citation type="journal article" date="2020" name="Cell">
        <title>Large-Scale Comparative Analyses of Tick Genomes Elucidate Their Genetic Diversity and Vector Capacities.</title>
        <authorList>
            <consortium name="Tick Genome and Microbiome Consortium (TIGMIC)"/>
            <person name="Jia N."/>
            <person name="Wang J."/>
            <person name="Shi W."/>
            <person name="Du L."/>
            <person name="Sun Y."/>
            <person name="Zhan W."/>
            <person name="Jiang J.F."/>
            <person name="Wang Q."/>
            <person name="Zhang B."/>
            <person name="Ji P."/>
            <person name="Bell-Sakyi L."/>
            <person name="Cui X.M."/>
            <person name="Yuan T.T."/>
            <person name="Jiang B.G."/>
            <person name="Yang W.F."/>
            <person name="Lam T.T."/>
            <person name="Chang Q.C."/>
            <person name="Ding S.J."/>
            <person name="Wang X.J."/>
            <person name="Zhu J.G."/>
            <person name="Ruan X.D."/>
            <person name="Zhao L."/>
            <person name="Wei J.T."/>
            <person name="Ye R.Z."/>
            <person name="Que T.C."/>
            <person name="Du C.H."/>
            <person name="Zhou Y.H."/>
            <person name="Cheng J.X."/>
            <person name="Dai P.F."/>
            <person name="Guo W.B."/>
            <person name="Han X.H."/>
            <person name="Huang E.J."/>
            <person name="Li L.F."/>
            <person name="Wei W."/>
            <person name="Gao Y.C."/>
            <person name="Liu J.Z."/>
            <person name="Shao H.Z."/>
            <person name="Wang X."/>
            <person name="Wang C.C."/>
            <person name="Yang T.C."/>
            <person name="Huo Q.B."/>
            <person name="Li W."/>
            <person name="Chen H.Y."/>
            <person name="Chen S.E."/>
            <person name="Zhou L.G."/>
            <person name="Ni X.B."/>
            <person name="Tian J.H."/>
            <person name="Sheng Y."/>
            <person name="Liu T."/>
            <person name="Pan Y.S."/>
            <person name="Xia L.Y."/>
            <person name="Li J."/>
            <person name="Zhao F."/>
            <person name="Cao W.C."/>
        </authorList>
    </citation>
    <scope>NUCLEOTIDE SEQUENCE [LARGE SCALE GENOMIC DNA]</scope>
    <source>
        <strain evidence="1">Iper-2018</strain>
    </source>
</reference>
<sequence length="137" mass="14982">CDTGFGHLLAKRLAKEEFYVFAGCLFSDGKEAKELLSSPNVHALQLDVTKEDQVELALEEVKKNLGGRGCDTGFGHLLAKRLAKEGFYVFAGCLFSDGKEAKELLSSPNVHALQLDVTKEDQVELALEEVKKNLGGR</sequence>
<proteinExistence type="predicted"/>
<keyword evidence="2" id="KW-1185">Reference proteome</keyword>
<feature type="non-terminal residue" evidence="1">
    <location>
        <position position="137"/>
    </location>
</feature>
<name>A0AC60QMN0_IXOPE</name>
<evidence type="ECO:0000313" key="1">
    <source>
        <dbReference type="EMBL" id="KAG0436890.1"/>
    </source>
</evidence>
<gene>
    <name evidence="1" type="ORF">HPB47_017712</name>
</gene>
<organism evidence="1 2">
    <name type="scientific">Ixodes persulcatus</name>
    <name type="common">Taiga tick</name>
    <dbReference type="NCBI Taxonomy" id="34615"/>
    <lineage>
        <taxon>Eukaryota</taxon>
        <taxon>Metazoa</taxon>
        <taxon>Ecdysozoa</taxon>
        <taxon>Arthropoda</taxon>
        <taxon>Chelicerata</taxon>
        <taxon>Arachnida</taxon>
        <taxon>Acari</taxon>
        <taxon>Parasitiformes</taxon>
        <taxon>Ixodida</taxon>
        <taxon>Ixodoidea</taxon>
        <taxon>Ixodidae</taxon>
        <taxon>Ixodinae</taxon>
        <taxon>Ixodes</taxon>
    </lineage>
</organism>
<accession>A0AC60QMN0</accession>
<evidence type="ECO:0000313" key="2">
    <source>
        <dbReference type="Proteomes" id="UP000805193"/>
    </source>
</evidence>
<comment type="caution">
    <text evidence="1">The sequence shown here is derived from an EMBL/GenBank/DDBJ whole genome shotgun (WGS) entry which is preliminary data.</text>
</comment>
<dbReference type="EMBL" id="JABSTQ010006655">
    <property type="protein sequence ID" value="KAG0436890.1"/>
    <property type="molecule type" value="Genomic_DNA"/>
</dbReference>
<dbReference type="Proteomes" id="UP000805193">
    <property type="component" value="Unassembled WGS sequence"/>
</dbReference>